<feature type="compositionally biased region" description="Basic and acidic residues" evidence="1">
    <location>
        <begin position="50"/>
        <end position="59"/>
    </location>
</feature>
<dbReference type="EMBL" id="MGAI01000005">
    <property type="protein sequence ID" value="OGK45566.1"/>
    <property type="molecule type" value="Genomic_DNA"/>
</dbReference>
<dbReference type="InterPro" id="IPR027381">
    <property type="entry name" value="LytR/CpsA/Psr_C"/>
</dbReference>
<feature type="compositionally biased region" description="Low complexity" evidence="1">
    <location>
        <begin position="60"/>
        <end position="69"/>
    </location>
</feature>
<feature type="transmembrane region" description="Helical" evidence="2">
    <location>
        <begin position="20"/>
        <end position="42"/>
    </location>
</feature>
<proteinExistence type="predicted"/>
<organism evidence="4 5">
    <name type="scientific">Candidatus Roizmanbacteria bacterium RIFCSPLOWO2_01_FULL_37_16</name>
    <dbReference type="NCBI Taxonomy" id="1802058"/>
    <lineage>
        <taxon>Bacteria</taxon>
        <taxon>Candidatus Roizmaniibacteriota</taxon>
    </lineage>
</organism>
<sequence>MVDPVSYGLNPQPERGGNKKTIVIILIVLAVLAAIGGFLFLSKSQKSEDVKRAVEKDKTPSVTPTPTKKPINKENVKIQVINGTGTPGQAATALEALTQAGYKKENIKTGNADEFDQIKTAIARKKGFEDVAEDIKKALGSKFDNIEIESVGLDIDGEFDIVVTTGGKIFEEATSTPKPSPTVSRVSPTPTSTSGIPTVSPTLTLTPTPTP</sequence>
<evidence type="ECO:0000313" key="4">
    <source>
        <dbReference type="EMBL" id="OGK45566.1"/>
    </source>
</evidence>
<evidence type="ECO:0000259" key="3">
    <source>
        <dbReference type="Pfam" id="PF13399"/>
    </source>
</evidence>
<evidence type="ECO:0000313" key="5">
    <source>
        <dbReference type="Proteomes" id="UP000178040"/>
    </source>
</evidence>
<gene>
    <name evidence="4" type="ORF">A3B40_01185</name>
</gene>
<keyword evidence="2" id="KW-0812">Transmembrane</keyword>
<reference evidence="4 5" key="1">
    <citation type="journal article" date="2016" name="Nat. Commun.">
        <title>Thousands of microbial genomes shed light on interconnected biogeochemical processes in an aquifer system.</title>
        <authorList>
            <person name="Anantharaman K."/>
            <person name="Brown C.T."/>
            <person name="Hug L.A."/>
            <person name="Sharon I."/>
            <person name="Castelle C.J."/>
            <person name="Probst A.J."/>
            <person name="Thomas B.C."/>
            <person name="Singh A."/>
            <person name="Wilkins M.J."/>
            <person name="Karaoz U."/>
            <person name="Brodie E.L."/>
            <person name="Williams K.H."/>
            <person name="Hubbard S.S."/>
            <person name="Banfield J.F."/>
        </authorList>
    </citation>
    <scope>NUCLEOTIDE SEQUENCE [LARGE SCALE GENOMIC DNA]</scope>
</reference>
<keyword evidence="2" id="KW-1133">Transmembrane helix</keyword>
<feature type="region of interest" description="Disordered" evidence="1">
    <location>
        <begin position="50"/>
        <end position="70"/>
    </location>
</feature>
<dbReference type="Gene3D" id="3.30.70.2390">
    <property type="match status" value="1"/>
</dbReference>
<dbReference type="Proteomes" id="UP000178040">
    <property type="component" value="Unassembled WGS sequence"/>
</dbReference>
<evidence type="ECO:0000256" key="1">
    <source>
        <dbReference type="SAM" id="MobiDB-lite"/>
    </source>
</evidence>
<comment type="caution">
    <text evidence="4">The sequence shown here is derived from an EMBL/GenBank/DDBJ whole genome shotgun (WGS) entry which is preliminary data.</text>
</comment>
<feature type="region of interest" description="Disordered" evidence="1">
    <location>
        <begin position="171"/>
        <end position="211"/>
    </location>
</feature>
<dbReference type="Pfam" id="PF13399">
    <property type="entry name" value="LytR_C"/>
    <property type="match status" value="1"/>
</dbReference>
<keyword evidence="2" id="KW-0472">Membrane</keyword>
<evidence type="ECO:0000256" key="2">
    <source>
        <dbReference type="SAM" id="Phobius"/>
    </source>
</evidence>
<feature type="compositionally biased region" description="Low complexity" evidence="1">
    <location>
        <begin position="174"/>
        <end position="211"/>
    </location>
</feature>
<accession>A0A1F7IQD8</accession>
<name>A0A1F7IQD8_9BACT</name>
<protein>
    <recommendedName>
        <fullName evidence="3">LytR/CpsA/Psr regulator C-terminal domain-containing protein</fullName>
    </recommendedName>
</protein>
<feature type="domain" description="LytR/CpsA/Psr regulator C-terminal" evidence="3">
    <location>
        <begin position="75"/>
        <end position="143"/>
    </location>
</feature>
<dbReference type="AlphaFoldDB" id="A0A1F7IQD8"/>